<accession>H6LA69</accession>
<evidence type="ECO:0000313" key="8">
    <source>
        <dbReference type="Proteomes" id="UP000007519"/>
    </source>
</evidence>
<keyword evidence="5 6" id="KW-0472">Membrane</keyword>
<dbReference type="eggNOG" id="COG2363">
    <property type="taxonomic scope" value="Bacteria"/>
</dbReference>
<evidence type="ECO:0000256" key="6">
    <source>
        <dbReference type="SAM" id="Phobius"/>
    </source>
</evidence>
<dbReference type="PANTHER" id="PTHR43461:SF1">
    <property type="entry name" value="TRANSMEMBRANE PROTEIN 256"/>
    <property type="match status" value="1"/>
</dbReference>
<comment type="subcellular location">
    <subcellularLocation>
        <location evidence="1">Membrane</location>
        <topology evidence="1">Multi-pass membrane protein</topology>
    </subcellularLocation>
</comment>
<dbReference type="AlphaFoldDB" id="H6LA69"/>
<sequence length="131" mass="13777">MKKEKWILGLGAIFGALAVILGAFGAHALKAQITPDRLEIYQLGVSYQYYHALALLATGLWARLAGAPALKWAGISFAMGILLFSGSLYLLALRDVMGISGGVLAVIGPLTPVGGLFFIGGWSVLAIKAFK</sequence>
<keyword evidence="8" id="KW-1185">Reference proteome</keyword>
<dbReference type="InterPro" id="IPR006696">
    <property type="entry name" value="DUF423"/>
</dbReference>
<name>H6LA69_SAPGL</name>
<evidence type="ECO:0000256" key="4">
    <source>
        <dbReference type="ARBA" id="ARBA00022989"/>
    </source>
</evidence>
<dbReference type="Proteomes" id="UP000007519">
    <property type="component" value="Chromosome"/>
</dbReference>
<feature type="transmembrane region" description="Helical" evidence="6">
    <location>
        <begin position="47"/>
        <end position="65"/>
    </location>
</feature>
<evidence type="ECO:0000256" key="3">
    <source>
        <dbReference type="ARBA" id="ARBA00022692"/>
    </source>
</evidence>
<keyword evidence="4 6" id="KW-1133">Transmembrane helix</keyword>
<dbReference type="KEGG" id="sgn:SGRA_2809"/>
<dbReference type="EMBL" id="CP002831">
    <property type="protein sequence ID" value="AFC25537.1"/>
    <property type="molecule type" value="Genomic_DNA"/>
</dbReference>
<feature type="transmembrane region" description="Helical" evidence="6">
    <location>
        <begin position="104"/>
        <end position="127"/>
    </location>
</feature>
<dbReference type="Pfam" id="PF04241">
    <property type="entry name" value="DUF423"/>
    <property type="match status" value="1"/>
</dbReference>
<dbReference type="STRING" id="984262.SGRA_2809"/>
<gene>
    <name evidence="7" type="ordered locus">SGRA_2809</name>
</gene>
<protein>
    <recommendedName>
        <fullName evidence="9">DUF423 domain-containing protein</fullName>
    </recommendedName>
</protein>
<evidence type="ECO:0000256" key="2">
    <source>
        <dbReference type="ARBA" id="ARBA00009694"/>
    </source>
</evidence>
<comment type="similarity">
    <text evidence="2">Belongs to the UPF0382 family.</text>
</comment>
<evidence type="ECO:0000256" key="5">
    <source>
        <dbReference type="ARBA" id="ARBA00023136"/>
    </source>
</evidence>
<reference evidence="7 8" key="1">
    <citation type="journal article" date="2012" name="Stand. Genomic Sci.">
        <title>Complete genome sequencing and analysis of Saprospira grandis str. Lewin, a predatory marine bacterium.</title>
        <authorList>
            <person name="Saw J.H."/>
            <person name="Yuryev A."/>
            <person name="Kanbe M."/>
            <person name="Hou S."/>
            <person name="Young A.G."/>
            <person name="Aizawa S."/>
            <person name="Alam M."/>
        </authorList>
    </citation>
    <scope>NUCLEOTIDE SEQUENCE [LARGE SCALE GENOMIC DNA]</scope>
    <source>
        <strain evidence="7 8">Lewin</strain>
    </source>
</reference>
<dbReference type="GO" id="GO:0005886">
    <property type="term" value="C:plasma membrane"/>
    <property type="evidence" value="ECO:0007669"/>
    <property type="project" value="TreeGrafter"/>
</dbReference>
<organism evidence="7 8">
    <name type="scientific">Saprospira grandis (strain Lewin)</name>
    <dbReference type="NCBI Taxonomy" id="984262"/>
    <lineage>
        <taxon>Bacteria</taxon>
        <taxon>Pseudomonadati</taxon>
        <taxon>Bacteroidota</taxon>
        <taxon>Saprospiria</taxon>
        <taxon>Saprospirales</taxon>
        <taxon>Saprospiraceae</taxon>
        <taxon>Saprospira</taxon>
    </lineage>
</organism>
<evidence type="ECO:0008006" key="9">
    <source>
        <dbReference type="Google" id="ProtNLM"/>
    </source>
</evidence>
<dbReference type="RefSeq" id="WP_002659565.1">
    <property type="nucleotide sequence ID" value="NC_016940.1"/>
</dbReference>
<evidence type="ECO:0000256" key="1">
    <source>
        <dbReference type="ARBA" id="ARBA00004141"/>
    </source>
</evidence>
<feature type="transmembrane region" description="Helical" evidence="6">
    <location>
        <begin position="72"/>
        <end position="92"/>
    </location>
</feature>
<proteinExistence type="inferred from homology"/>
<dbReference type="OrthoDB" id="9802121at2"/>
<evidence type="ECO:0000313" key="7">
    <source>
        <dbReference type="EMBL" id="AFC25537.1"/>
    </source>
</evidence>
<dbReference type="PANTHER" id="PTHR43461">
    <property type="entry name" value="TRANSMEMBRANE PROTEIN 256"/>
    <property type="match status" value="1"/>
</dbReference>
<dbReference type="HOGENOM" id="CLU_096548_3_1_10"/>
<keyword evidence="3 6" id="KW-0812">Transmembrane</keyword>